<dbReference type="Proteomes" id="UP000694480">
    <property type="component" value="Unassembled WGS sequence"/>
</dbReference>
<dbReference type="PROSITE" id="PS50110">
    <property type="entry name" value="RESPONSE_REGULATORY"/>
    <property type="match status" value="1"/>
</dbReference>
<feature type="modified residue" description="4-aspartylphosphate" evidence="2">
    <location>
        <position position="51"/>
    </location>
</feature>
<dbReference type="InterPro" id="IPR050595">
    <property type="entry name" value="Bact_response_regulator"/>
</dbReference>
<protein>
    <submittedName>
        <fullName evidence="4">Response regulator</fullName>
    </submittedName>
</protein>
<dbReference type="AlphaFoldDB" id="A0A931E674"/>
<dbReference type="Gene3D" id="3.40.50.2300">
    <property type="match status" value="1"/>
</dbReference>
<proteinExistence type="predicted"/>
<evidence type="ECO:0000313" key="4">
    <source>
        <dbReference type="EMBL" id="MBF5027440.1"/>
    </source>
</evidence>
<dbReference type="EMBL" id="JADKYY010000007">
    <property type="protein sequence ID" value="MBF5027440.1"/>
    <property type="molecule type" value="Genomic_DNA"/>
</dbReference>
<evidence type="ECO:0000256" key="2">
    <source>
        <dbReference type="PROSITE-ProRule" id="PRU00169"/>
    </source>
</evidence>
<dbReference type="InterPro" id="IPR011006">
    <property type="entry name" value="CheY-like_superfamily"/>
</dbReference>
<feature type="domain" description="Response regulatory" evidence="3">
    <location>
        <begin position="2"/>
        <end position="116"/>
    </location>
</feature>
<evidence type="ECO:0000259" key="3">
    <source>
        <dbReference type="PROSITE" id="PS50110"/>
    </source>
</evidence>
<dbReference type="Pfam" id="PF00072">
    <property type="entry name" value="Response_reg"/>
    <property type="match status" value="1"/>
</dbReference>
<evidence type="ECO:0000256" key="1">
    <source>
        <dbReference type="ARBA" id="ARBA00022553"/>
    </source>
</evidence>
<reference evidence="4" key="1">
    <citation type="submission" date="2020-11" db="EMBL/GenBank/DDBJ databases">
        <title>Genome seq and assembly of Planobacterium sp.</title>
        <authorList>
            <person name="Chhetri G."/>
        </authorList>
    </citation>
    <scope>NUCLEOTIDE SEQUENCE</scope>
    <source>
        <strain evidence="4">GCR5</strain>
    </source>
</reference>
<dbReference type="SMART" id="SM00448">
    <property type="entry name" value="REC"/>
    <property type="match status" value="1"/>
</dbReference>
<keyword evidence="5" id="KW-1185">Reference proteome</keyword>
<gene>
    <name evidence="4" type="ORF">IC612_06465</name>
</gene>
<name>A0A931E674_9FLAO</name>
<comment type="caution">
    <text evidence="4">The sequence shown here is derived from an EMBL/GenBank/DDBJ whole genome shotgun (WGS) entry which is preliminary data.</text>
</comment>
<accession>A0A931E674</accession>
<dbReference type="RefSeq" id="WP_194739372.1">
    <property type="nucleotide sequence ID" value="NZ_JADKYY010000007.1"/>
</dbReference>
<dbReference type="GO" id="GO:0000160">
    <property type="term" value="P:phosphorelay signal transduction system"/>
    <property type="evidence" value="ECO:0007669"/>
    <property type="project" value="InterPro"/>
</dbReference>
<organism evidence="4 5">
    <name type="scientific">Planobacterium oryzisoli</name>
    <dbReference type="NCBI Taxonomy" id="2771435"/>
    <lineage>
        <taxon>Bacteria</taxon>
        <taxon>Pseudomonadati</taxon>
        <taxon>Bacteroidota</taxon>
        <taxon>Flavobacteriia</taxon>
        <taxon>Flavobacteriales</taxon>
        <taxon>Weeksellaceae</taxon>
        <taxon>Chryseobacterium group</taxon>
        <taxon>Chryseobacterium</taxon>
    </lineage>
</organism>
<dbReference type="PANTHER" id="PTHR44591">
    <property type="entry name" value="STRESS RESPONSE REGULATOR PROTEIN 1"/>
    <property type="match status" value="1"/>
</dbReference>
<keyword evidence="1 2" id="KW-0597">Phosphoprotein</keyword>
<evidence type="ECO:0000313" key="5">
    <source>
        <dbReference type="Proteomes" id="UP000694480"/>
    </source>
</evidence>
<sequence>MSIIIIDDNVEICTLIEDVLTSEGFKCRSCTNPIIVFEMIKQQKPRLIVTDMLMSGIDGREIVKQLKGDDSTSDIKVLLISAHPHAGPISSDVGADAHLSKPFEISDLTDRVRALMS</sequence>
<dbReference type="SUPFAM" id="SSF52172">
    <property type="entry name" value="CheY-like"/>
    <property type="match status" value="1"/>
</dbReference>
<dbReference type="InterPro" id="IPR001789">
    <property type="entry name" value="Sig_transdc_resp-reg_receiver"/>
</dbReference>
<dbReference type="PANTHER" id="PTHR44591:SF3">
    <property type="entry name" value="RESPONSE REGULATORY DOMAIN-CONTAINING PROTEIN"/>
    <property type="match status" value="1"/>
</dbReference>